<evidence type="ECO:0000313" key="4">
    <source>
        <dbReference type="Proteomes" id="UP001065549"/>
    </source>
</evidence>
<keyword evidence="4" id="KW-1185">Reference proteome</keyword>
<dbReference type="RefSeq" id="WP_148396552.1">
    <property type="nucleotide sequence ID" value="NZ_JAJAGH010000007.1"/>
</dbReference>
<dbReference type="PROSITE" id="PS50968">
    <property type="entry name" value="BIOTINYL_LIPOYL"/>
    <property type="match status" value="1"/>
</dbReference>
<accession>A0A9J6QUE1</accession>
<sequence>MANITSPMPGKILEINVEVGQQVTKGQELLTMESMKMELPIVAEEGGTVTSIHAKVNTAVAGNALLVVIE</sequence>
<dbReference type="InterPro" id="IPR011053">
    <property type="entry name" value="Single_hybrid_motif"/>
</dbReference>
<keyword evidence="1" id="KW-0092">Biotin</keyword>
<organism evidence="3 4">
    <name type="scientific">Hominibacterium faecale</name>
    <dbReference type="NCBI Taxonomy" id="2839743"/>
    <lineage>
        <taxon>Bacteria</taxon>
        <taxon>Bacillati</taxon>
        <taxon>Bacillota</taxon>
        <taxon>Clostridia</taxon>
        <taxon>Peptostreptococcales</taxon>
        <taxon>Anaerovoracaceae</taxon>
        <taxon>Hominibacterium</taxon>
    </lineage>
</organism>
<evidence type="ECO:0000259" key="2">
    <source>
        <dbReference type="PROSITE" id="PS50968"/>
    </source>
</evidence>
<protein>
    <submittedName>
        <fullName evidence="3">Acetyl-CoA carboxylase biotin carboxyl carrier protein subunit</fullName>
    </submittedName>
</protein>
<dbReference type="PANTHER" id="PTHR45266:SF3">
    <property type="entry name" value="OXALOACETATE DECARBOXYLASE ALPHA CHAIN"/>
    <property type="match status" value="1"/>
</dbReference>
<dbReference type="PANTHER" id="PTHR45266">
    <property type="entry name" value="OXALOACETATE DECARBOXYLASE ALPHA CHAIN"/>
    <property type="match status" value="1"/>
</dbReference>
<dbReference type="EMBL" id="JAOSHN010000003">
    <property type="protein sequence ID" value="MCU7378407.1"/>
    <property type="molecule type" value="Genomic_DNA"/>
</dbReference>
<gene>
    <name evidence="3" type="ORF">OBO34_08555</name>
</gene>
<comment type="caution">
    <text evidence="3">The sequence shown here is derived from an EMBL/GenBank/DDBJ whole genome shotgun (WGS) entry which is preliminary data.</text>
</comment>
<dbReference type="FunFam" id="2.40.50.100:FF:000003">
    <property type="entry name" value="Acetyl-CoA carboxylase biotin carboxyl carrier protein"/>
    <property type="match status" value="1"/>
</dbReference>
<reference evidence="3" key="1">
    <citation type="submission" date="2022-09" db="EMBL/GenBank/DDBJ databases">
        <title>Culturomic study of gut microbiota in children with autism spectrum disorder.</title>
        <authorList>
            <person name="Efimov B.A."/>
            <person name="Chaplin A.V."/>
            <person name="Sokolova S.R."/>
            <person name="Pikina A.P."/>
            <person name="Korzhanova M."/>
            <person name="Belova V."/>
            <person name="Korostin D."/>
        </authorList>
    </citation>
    <scope>NUCLEOTIDE SEQUENCE</scope>
    <source>
        <strain evidence="3">ASD5510</strain>
    </source>
</reference>
<evidence type="ECO:0000313" key="3">
    <source>
        <dbReference type="EMBL" id="MCU7378407.1"/>
    </source>
</evidence>
<dbReference type="Gene3D" id="2.40.50.100">
    <property type="match status" value="1"/>
</dbReference>
<dbReference type="Proteomes" id="UP001065549">
    <property type="component" value="Unassembled WGS sequence"/>
</dbReference>
<dbReference type="AlphaFoldDB" id="A0A9J6QUE1"/>
<dbReference type="CDD" id="cd06850">
    <property type="entry name" value="biotinyl_domain"/>
    <property type="match status" value="1"/>
</dbReference>
<dbReference type="InterPro" id="IPR050709">
    <property type="entry name" value="Biotin_Carboxyl_Carrier/Decarb"/>
</dbReference>
<dbReference type="InterPro" id="IPR000089">
    <property type="entry name" value="Biotin_lipoyl"/>
</dbReference>
<dbReference type="Pfam" id="PF00364">
    <property type="entry name" value="Biotin_lipoyl"/>
    <property type="match status" value="1"/>
</dbReference>
<name>A0A9J6QUE1_9FIRM</name>
<evidence type="ECO:0000256" key="1">
    <source>
        <dbReference type="ARBA" id="ARBA00023267"/>
    </source>
</evidence>
<dbReference type="SUPFAM" id="SSF51230">
    <property type="entry name" value="Single hybrid motif"/>
    <property type="match status" value="1"/>
</dbReference>
<proteinExistence type="predicted"/>
<feature type="domain" description="Lipoyl-binding" evidence="2">
    <location>
        <begin position="1"/>
        <end position="70"/>
    </location>
</feature>